<protein>
    <recommendedName>
        <fullName evidence="6">TIGR00299 family protein</fullName>
    </recommendedName>
</protein>
<comment type="caution">
    <text evidence="2">The sequence shown here is derived from an EMBL/GenBank/DDBJ whole genome shotgun (WGS) entry which is preliminary data.</text>
</comment>
<dbReference type="EMBL" id="FRBG01000007">
    <property type="protein sequence ID" value="SHK90562.1"/>
    <property type="molecule type" value="Genomic_DNA"/>
</dbReference>
<dbReference type="AlphaFoldDB" id="A0A150FNB6"/>
<dbReference type="STRING" id="1121328.JWYL7_0189"/>
<evidence type="ECO:0000313" key="5">
    <source>
        <dbReference type="Proteomes" id="UP000323392"/>
    </source>
</evidence>
<dbReference type="Proteomes" id="UP000092605">
    <property type="component" value="Unassembled WGS sequence"/>
</dbReference>
<keyword evidence="5" id="KW-1185">Reference proteome</keyword>
<gene>
    <name evidence="2" type="ORF">JWYL7_0189</name>
    <name evidence="3" type="ORF">SAMN05661008_01101</name>
</gene>
<evidence type="ECO:0000256" key="1">
    <source>
        <dbReference type="ARBA" id="ARBA00022596"/>
    </source>
</evidence>
<dbReference type="NCBIfam" id="TIGR00299">
    <property type="entry name" value="nickel pincer cofactor biosynthesis protein LarC"/>
    <property type="match status" value="1"/>
</dbReference>
<proteinExistence type="predicted"/>
<sequence>MEKILYFQCSSGISGDMTLGALLDLGIDKDEFLRELSKLNINDEYEIVITSKKESGIQGTDVNVVLKHNHNHDDHHHHRHLNDIYKIIDSSDISDNAKNIAKDIFMNVAIGEAKVHGTTIDKVHFHEVGATDSIVDIVGCAILIDMIKPDKIYSSVIPLGSGFVKCDHGIMPVPAPATLEILRGMNVKLNSIKGEITTPTGAAILKTLVDEFIDEIDFEIDSVGYGMGKRKLEIPNMLRVIKGIKKKKI</sequence>
<dbReference type="PATRIC" id="fig|1121328.3.peg.187"/>
<organism evidence="2 4">
    <name type="scientific">Alkalithermobacter thermoalcaliphilus JW-YL-7 = DSM 7308</name>
    <dbReference type="NCBI Taxonomy" id="1121328"/>
    <lineage>
        <taxon>Bacteria</taxon>
        <taxon>Bacillati</taxon>
        <taxon>Bacillota</taxon>
        <taxon>Clostridia</taxon>
        <taxon>Peptostreptococcales</taxon>
        <taxon>Tepidibacteraceae</taxon>
        <taxon>Alkalithermobacter</taxon>
    </lineage>
</organism>
<dbReference type="InterPro" id="IPR002822">
    <property type="entry name" value="Ni_insertion"/>
</dbReference>
<evidence type="ECO:0000313" key="2">
    <source>
        <dbReference type="EMBL" id="KXZ39114.1"/>
    </source>
</evidence>
<reference evidence="2 4" key="1">
    <citation type="submission" date="2016-02" db="EMBL/GenBank/DDBJ databases">
        <title>Draft genome sequence for Clostridium paradoxum JW-YL-7.</title>
        <authorList>
            <person name="Utturkar S.M."/>
            <person name="Lancaster A."/>
            <person name="Poole F.L."/>
            <person name="Adams M.W."/>
            <person name="Brown S.D."/>
        </authorList>
    </citation>
    <scope>NUCLEOTIDE SEQUENCE [LARGE SCALE GENOMIC DNA]</scope>
    <source>
        <strain evidence="2 4">JW-YL-7</strain>
    </source>
</reference>
<dbReference type="Pfam" id="PF01969">
    <property type="entry name" value="Ni_insertion"/>
    <property type="match status" value="1"/>
</dbReference>
<keyword evidence="1" id="KW-0533">Nickel</keyword>
<evidence type="ECO:0008006" key="6">
    <source>
        <dbReference type="Google" id="ProtNLM"/>
    </source>
</evidence>
<dbReference type="PANTHER" id="PTHR36566:SF1">
    <property type="entry name" value="PYRIDINIUM-3,5-BISTHIOCARBOXYLIC ACID MONONUCLEOTIDE NICKEL INSERTION PROTEIN"/>
    <property type="match status" value="1"/>
</dbReference>
<dbReference type="EMBL" id="LSFY01000001">
    <property type="protein sequence ID" value="KXZ39114.1"/>
    <property type="molecule type" value="Genomic_DNA"/>
</dbReference>
<evidence type="ECO:0000313" key="3">
    <source>
        <dbReference type="EMBL" id="SHK90562.1"/>
    </source>
</evidence>
<evidence type="ECO:0000313" key="4">
    <source>
        <dbReference type="Proteomes" id="UP000092605"/>
    </source>
</evidence>
<name>A0A150FNB6_CLOPD</name>
<dbReference type="Proteomes" id="UP000323392">
    <property type="component" value="Unassembled WGS sequence"/>
</dbReference>
<accession>A0A150FNB6</accession>
<dbReference type="PANTHER" id="PTHR36566">
    <property type="entry name" value="NICKEL INSERTION PROTEIN-RELATED"/>
    <property type="match status" value="1"/>
</dbReference>
<dbReference type="RefSeq" id="WP_331721882.1">
    <property type="nucleotide sequence ID" value="NZ_FRBG01000007.1"/>
</dbReference>
<reference evidence="3 5" key="2">
    <citation type="submission" date="2016-11" db="EMBL/GenBank/DDBJ databases">
        <authorList>
            <person name="Varghese N."/>
            <person name="Submissions S."/>
        </authorList>
    </citation>
    <scope>NUCLEOTIDE SEQUENCE [LARGE SCALE GENOMIC DNA]</scope>
    <source>
        <strain evidence="3 5">DSM 7308</strain>
    </source>
</reference>